<dbReference type="InterPro" id="IPR036162">
    <property type="entry name" value="Resolvase-like_N_sf"/>
</dbReference>
<dbReference type="SMART" id="SM00857">
    <property type="entry name" value="Resolvase"/>
    <property type="match status" value="1"/>
</dbReference>
<name>E3G768_ENTLS</name>
<dbReference type="PROSITE" id="PS00397">
    <property type="entry name" value="RECOMBINASES_1"/>
    <property type="match status" value="1"/>
</dbReference>
<dbReference type="Gene3D" id="1.10.10.60">
    <property type="entry name" value="Homeodomain-like"/>
    <property type="match status" value="1"/>
</dbReference>
<reference evidence="9 10" key="2">
    <citation type="journal article" date="2011" name="Stand. Genomic Sci.">
        <title>Complete genome sequence of 'Enterobacter lignolyticus' SCF1.</title>
        <authorList>
            <person name="Deangelis K.M."/>
            <person name="D'Haeseleer P."/>
            <person name="Chivian D."/>
            <person name="Fortney J.L."/>
            <person name="Khudyakov J."/>
            <person name="Simmons B."/>
            <person name="Woo H."/>
            <person name="Arkin A.P."/>
            <person name="Davenport K.W."/>
            <person name="Goodwin L."/>
            <person name="Chen A."/>
            <person name="Ivanova N."/>
            <person name="Kyrpides N.C."/>
            <person name="Mavromatis K."/>
            <person name="Woyke T."/>
            <person name="Hazen T.C."/>
        </authorList>
    </citation>
    <scope>NUCLEOTIDE SEQUENCE [LARGE SCALE GENOMIC DNA]</scope>
    <source>
        <strain evidence="9 10">SCF1</strain>
    </source>
</reference>
<protein>
    <submittedName>
        <fullName evidence="9">Resolvase domain protein</fullName>
    </submittedName>
</protein>
<gene>
    <name evidence="9" type="ordered locus">Entcl_1125</name>
</gene>
<dbReference type="FunFam" id="1.10.10.60:FF:000352">
    <property type="entry name" value="Site-specific DNA recombinase"/>
    <property type="match status" value="1"/>
</dbReference>
<proteinExistence type="inferred from homology"/>
<dbReference type="SUPFAM" id="SSF53041">
    <property type="entry name" value="Resolvase-like"/>
    <property type="match status" value="1"/>
</dbReference>
<dbReference type="PANTHER" id="PTHR30461">
    <property type="entry name" value="DNA-INVERTASE FROM LAMBDOID PROPHAGE"/>
    <property type="match status" value="1"/>
</dbReference>
<keyword evidence="10" id="KW-1185">Reference proteome</keyword>
<evidence type="ECO:0000313" key="10">
    <source>
        <dbReference type="Proteomes" id="UP000006872"/>
    </source>
</evidence>
<dbReference type="HOGENOM" id="CLU_010686_8_0_6"/>
<dbReference type="Pfam" id="PF02796">
    <property type="entry name" value="HTH_7"/>
    <property type="match status" value="1"/>
</dbReference>
<dbReference type="SUPFAM" id="SSF46689">
    <property type="entry name" value="Homeodomain-like"/>
    <property type="match status" value="1"/>
</dbReference>
<dbReference type="GO" id="GO:0015074">
    <property type="term" value="P:DNA integration"/>
    <property type="evidence" value="ECO:0007669"/>
    <property type="project" value="UniProtKB-KW"/>
</dbReference>
<organism evidence="9 10">
    <name type="scientific">Enterobacter lignolyticus (strain SCF1)</name>
    <dbReference type="NCBI Taxonomy" id="701347"/>
    <lineage>
        <taxon>Bacteria</taxon>
        <taxon>Pseudomonadati</taxon>
        <taxon>Pseudomonadota</taxon>
        <taxon>Gammaproteobacteria</taxon>
        <taxon>Enterobacterales</taxon>
        <taxon>Enterobacteriaceae</taxon>
        <taxon>Pluralibacter</taxon>
    </lineage>
</organism>
<dbReference type="GO" id="GO:0003677">
    <property type="term" value="F:DNA binding"/>
    <property type="evidence" value="ECO:0007669"/>
    <property type="project" value="UniProtKB-KW"/>
</dbReference>
<dbReference type="InterPro" id="IPR050639">
    <property type="entry name" value="SSR_resolvase"/>
</dbReference>
<dbReference type="Pfam" id="PF00239">
    <property type="entry name" value="Resolvase"/>
    <property type="match status" value="1"/>
</dbReference>
<keyword evidence="5" id="KW-0233">DNA recombination</keyword>
<dbReference type="STRING" id="701347.Entcl_1125"/>
<dbReference type="PROSITE" id="PS51736">
    <property type="entry name" value="RECOMBINASES_3"/>
    <property type="match status" value="1"/>
</dbReference>
<evidence type="ECO:0000256" key="5">
    <source>
        <dbReference type="ARBA" id="ARBA00023172"/>
    </source>
</evidence>
<evidence type="ECO:0000256" key="4">
    <source>
        <dbReference type="ARBA" id="ARBA00023125"/>
    </source>
</evidence>
<dbReference type="CDD" id="cd00569">
    <property type="entry name" value="HTH_Hin_like"/>
    <property type="match status" value="1"/>
</dbReference>
<dbReference type="Proteomes" id="UP000006872">
    <property type="component" value="Chromosome"/>
</dbReference>
<dbReference type="CDD" id="cd03768">
    <property type="entry name" value="SR_ResInv"/>
    <property type="match status" value="1"/>
</dbReference>
<evidence type="ECO:0000256" key="3">
    <source>
        <dbReference type="ARBA" id="ARBA00023100"/>
    </source>
</evidence>
<dbReference type="eggNOG" id="COG1961">
    <property type="taxonomic scope" value="Bacteria"/>
</dbReference>
<dbReference type="RefSeq" id="WP_013365142.1">
    <property type="nucleotide sequence ID" value="NC_014618.1"/>
</dbReference>
<keyword evidence="2" id="KW-0229">DNA integration</keyword>
<dbReference type="InterPro" id="IPR006119">
    <property type="entry name" value="Resolv_N"/>
</dbReference>
<dbReference type="InterPro" id="IPR006120">
    <property type="entry name" value="Resolvase_HTH_dom"/>
</dbReference>
<keyword evidence="3" id="KW-0230">DNA invertase</keyword>
<evidence type="ECO:0000256" key="6">
    <source>
        <dbReference type="PIRSR" id="PIRSR606118-50"/>
    </source>
</evidence>
<evidence type="ECO:0000256" key="7">
    <source>
        <dbReference type="PROSITE-ProRule" id="PRU10137"/>
    </source>
</evidence>
<dbReference type="AlphaFoldDB" id="E3G768"/>
<dbReference type="EMBL" id="CP002272">
    <property type="protein sequence ID" value="ADO47392.1"/>
    <property type="molecule type" value="Genomic_DNA"/>
</dbReference>
<feature type="active site" description="O-(5'-phospho-DNA)-serine intermediate" evidence="6 7">
    <location>
        <position position="9"/>
    </location>
</feature>
<sequence>MLIGYVRVSTNDQNTALQRNALESAGCEQIFEDKMSGKSADRPGLKRALKQINDGDTLVVWKLDRLGRSMRHLISLTEELRQRGVNFRSLTDSIDTSTPMGRFFFHVMGALAEMERELIIERTRAGLEVARSQGRIGGRRPKLTAEEWAQAGRLIAAGESRQRVALIFDVGLSTLYKKFPASNSDPLLCHTPTNSDK</sequence>
<reference evidence="10" key="1">
    <citation type="submission" date="2010-10" db="EMBL/GenBank/DDBJ databases">
        <title>Complete sequence of Enterobacter cloacae SCF1.</title>
        <authorList>
            <consortium name="US DOE Joint Genome Institute"/>
            <person name="Lucas S."/>
            <person name="Copeland A."/>
            <person name="Lapidus A."/>
            <person name="Cheng J.-F."/>
            <person name="Bruce D."/>
            <person name="Goodwin L."/>
            <person name="Pitluck S."/>
            <person name="Davenport K."/>
            <person name="Detter J.C."/>
            <person name="Han C."/>
            <person name="Tapia R."/>
            <person name="Land M."/>
            <person name="Hauser L."/>
            <person name="Chang Y.-J."/>
            <person name="Jeffries C."/>
            <person name="Kyrpides N."/>
            <person name="Ivanova N."/>
            <person name="Mikhailova N."/>
            <person name="DeAngelis K."/>
            <person name="Arkin A.P."/>
            <person name="Chivian D."/>
            <person name="Edwards B."/>
            <person name="Woo H."/>
            <person name="Hazen T.C."/>
            <person name="Woyke T."/>
        </authorList>
    </citation>
    <scope>NUCLEOTIDE SEQUENCE [LARGE SCALE GENOMIC DNA]</scope>
    <source>
        <strain evidence="10">SCF1</strain>
    </source>
</reference>
<feature type="domain" description="Resolvase/invertase-type recombinase catalytic" evidence="8">
    <location>
        <begin position="1"/>
        <end position="134"/>
    </location>
</feature>
<accession>E3G768</accession>
<evidence type="ECO:0000259" key="8">
    <source>
        <dbReference type="PROSITE" id="PS51736"/>
    </source>
</evidence>
<evidence type="ECO:0000256" key="2">
    <source>
        <dbReference type="ARBA" id="ARBA00022908"/>
    </source>
</evidence>
<dbReference type="PANTHER" id="PTHR30461:SF2">
    <property type="entry name" value="SERINE RECOMBINASE PINE-RELATED"/>
    <property type="match status" value="1"/>
</dbReference>
<dbReference type="InterPro" id="IPR009057">
    <property type="entry name" value="Homeodomain-like_sf"/>
</dbReference>
<keyword evidence="4" id="KW-0238">DNA-binding</keyword>
<dbReference type="FunFam" id="3.40.50.1390:FF:000001">
    <property type="entry name" value="DNA recombinase"/>
    <property type="match status" value="1"/>
</dbReference>
<evidence type="ECO:0000313" key="9">
    <source>
        <dbReference type="EMBL" id="ADO47392.1"/>
    </source>
</evidence>
<dbReference type="KEGG" id="esc:Entcl_1125"/>
<dbReference type="Gene3D" id="3.40.50.1390">
    <property type="entry name" value="Resolvase, N-terminal catalytic domain"/>
    <property type="match status" value="1"/>
</dbReference>
<evidence type="ECO:0000256" key="1">
    <source>
        <dbReference type="ARBA" id="ARBA00009913"/>
    </source>
</evidence>
<dbReference type="GO" id="GO:0000150">
    <property type="term" value="F:DNA strand exchange activity"/>
    <property type="evidence" value="ECO:0007669"/>
    <property type="project" value="UniProtKB-KW"/>
</dbReference>
<dbReference type="PROSITE" id="PS00398">
    <property type="entry name" value="RECOMBINASES_2"/>
    <property type="match status" value="1"/>
</dbReference>
<comment type="similarity">
    <text evidence="1">Belongs to the site-specific recombinase resolvase family.</text>
</comment>
<dbReference type="InterPro" id="IPR006118">
    <property type="entry name" value="Recombinase_CS"/>
</dbReference>